<dbReference type="EMBL" id="OQ137559">
    <property type="protein sequence ID" value="WCA46209.1"/>
    <property type="molecule type" value="Genomic_DNA"/>
</dbReference>
<organism evidence="1 2">
    <name type="scientific">Caulobacter phage DCM</name>
    <dbReference type="NCBI Taxonomy" id="3020391"/>
    <lineage>
        <taxon>Viruses</taxon>
        <taxon>Duplodnaviria</taxon>
        <taxon>Heunggongvirae</taxon>
        <taxon>Uroviricota</taxon>
        <taxon>Caudoviricetes</taxon>
        <taxon>Autographivirales</taxon>
        <taxon>Autonotataviridae</taxon>
        <taxon>Dcimvirus</taxon>
        <taxon>Dcimvirus DCM</taxon>
    </lineage>
</organism>
<name>A0AAF0B9S6_9CAUD</name>
<gene>
    <name evidence="1" type="primary">DCM_gp014</name>
</gene>
<proteinExistence type="predicted"/>
<protein>
    <submittedName>
        <fullName evidence="1">Uncharacterized protein</fullName>
    </submittedName>
</protein>
<dbReference type="Proteomes" id="UP001219750">
    <property type="component" value="Segment"/>
</dbReference>
<evidence type="ECO:0000313" key="2">
    <source>
        <dbReference type="Proteomes" id="UP001219750"/>
    </source>
</evidence>
<keyword evidence="2" id="KW-1185">Reference proteome</keyword>
<evidence type="ECO:0000313" key="1">
    <source>
        <dbReference type="EMBL" id="WCA46209.1"/>
    </source>
</evidence>
<reference evidence="1" key="1">
    <citation type="submission" date="2022-12" db="EMBL/GenBank/DDBJ databases">
        <authorList>
            <person name="Ely B."/>
        </authorList>
    </citation>
    <scope>NUCLEOTIDE SEQUENCE</scope>
</reference>
<sequence length="107" mass="11778">MAAPVNQKKLVRSRVKALRVALQEGSTTVDKAVKELSYIEFLLKPKTLTRRSANRRLRPVDAALVAEIKQVAKDNPDTTVVILAERVGTSIDTFSRALRGALDHLGN</sequence>
<reference evidence="1" key="2">
    <citation type="journal article" date="2024" name="Viruses">
        <title>New Genera and Species of Caulobacter and Brevundimonas Bacteriophages Provide Insights into Phage Genome Evolution.</title>
        <authorList>
            <person name="Ely B."/>
            <person name="Hils M."/>
            <person name="Clarke A."/>
            <person name="Albert M."/>
            <person name="Holness N."/>
            <person name="Lenski J."/>
            <person name="Mohammadi T."/>
        </authorList>
    </citation>
    <scope>NUCLEOTIDE SEQUENCE</scope>
</reference>
<accession>A0AAF0B9S6</accession>